<sequence>MSWKNYFYFQKGDKTAIILLLILIVISGTAYILTRPKVDTEKQAVNPEFRKKFEDFQTNLATDSTHDDKSLANTEYPQYQRTNRYPYQQKLKQGETLELNSADTSALKMIPKIGSGFASRIVKYRESLGGYLHLEQLKEVWGMDDYLYNDIVPYITLSPKANKLKINSISFQELLKHPYINYKQAQVIIDIRERKDNISSINRLALLDEFSEKDIKRLTPYLSFD</sequence>
<evidence type="ECO:0000313" key="3">
    <source>
        <dbReference type="Proteomes" id="UP000555103"/>
    </source>
</evidence>
<evidence type="ECO:0000256" key="1">
    <source>
        <dbReference type="SAM" id="Phobius"/>
    </source>
</evidence>
<dbReference type="EMBL" id="JACIEP010000007">
    <property type="protein sequence ID" value="MBB4036451.1"/>
    <property type="molecule type" value="Genomic_DNA"/>
</dbReference>
<comment type="caution">
    <text evidence="2">The sequence shown here is derived from an EMBL/GenBank/DDBJ whole genome shotgun (WGS) entry which is preliminary data.</text>
</comment>
<reference evidence="2 3" key="1">
    <citation type="submission" date="2020-08" db="EMBL/GenBank/DDBJ databases">
        <title>Genomic Encyclopedia of Type Strains, Phase IV (KMG-IV): sequencing the most valuable type-strain genomes for metagenomic binning, comparative biology and taxonomic classification.</title>
        <authorList>
            <person name="Goeker M."/>
        </authorList>
    </citation>
    <scope>NUCLEOTIDE SEQUENCE [LARGE SCALE GENOMIC DNA]</scope>
    <source>
        <strain evidence="2 3">DSM 104969</strain>
    </source>
</reference>
<keyword evidence="1" id="KW-0812">Transmembrane</keyword>
<dbReference type="PANTHER" id="PTHR21180">
    <property type="entry name" value="ENDONUCLEASE/EXONUCLEASE/PHOSPHATASE FAMILY DOMAIN-CONTAINING PROTEIN 1"/>
    <property type="match status" value="1"/>
</dbReference>
<dbReference type="InterPro" id="IPR010994">
    <property type="entry name" value="RuvA_2-like"/>
</dbReference>
<accession>A0A840CMW1</accession>
<dbReference type="Proteomes" id="UP000555103">
    <property type="component" value="Unassembled WGS sequence"/>
</dbReference>
<protein>
    <submittedName>
        <fullName evidence="2">DNA uptake protein ComE-like DNA-binding protein</fullName>
    </submittedName>
</protein>
<dbReference type="AlphaFoldDB" id="A0A840CMW1"/>
<dbReference type="SUPFAM" id="SSF47781">
    <property type="entry name" value="RuvA domain 2-like"/>
    <property type="match status" value="2"/>
</dbReference>
<gene>
    <name evidence="2" type="ORF">GGR21_002353</name>
</gene>
<name>A0A840CMW1_9BACT</name>
<dbReference type="GO" id="GO:0015627">
    <property type="term" value="C:type II protein secretion system complex"/>
    <property type="evidence" value="ECO:0007669"/>
    <property type="project" value="TreeGrafter"/>
</dbReference>
<dbReference type="Gene3D" id="1.10.150.280">
    <property type="entry name" value="AF1531-like domain"/>
    <property type="match status" value="1"/>
</dbReference>
<dbReference type="GO" id="GO:0015628">
    <property type="term" value="P:protein secretion by the type II secretion system"/>
    <property type="evidence" value="ECO:0007669"/>
    <property type="project" value="TreeGrafter"/>
</dbReference>
<organism evidence="2 3">
    <name type="scientific">Dysgonomonas hofstadii</name>
    <dbReference type="NCBI Taxonomy" id="637886"/>
    <lineage>
        <taxon>Bacteria</taxon>
        <taxon>Pseudomonadati</taxon>
        <taxon>Bacteroidota</taxon>
        <taxon>Bacteroidia</taxon>
        <taxon>Bacteroidales</taxon>
        <taxon>Dysgonomonadaceae</taxon>
        <taxon>Dysgonomonas</taxon>
    </lineage>
</organism>
<dbReference type="InterPro" id="IPR051675">
    <property type="entry name" value="Endo/Exo/Phosphatase_dom_1"/>
</dbReference>
<evidence type="ECO:0000313" key="2">
    <source>
        <dbReference type="EMBL" id="MBB4036451.1"/>
    </source>
</evidence>
<dbReference type="RefSeq" id="WP_183307350.1">
    <property type="nucleotide sequence ID" value="NZ_JACIEP010000007.1"/>
</dbReference>
<keyword evidence="1" id="KW-0472">Membrane</keyword>
<keyword evidence="2" id="KW-0238">DNA-binding</keyword>
<feature type="transmembrane region" description="Helical" evidence="1">
    <location>
        <begin position="15"/>
        <end position="33"/>
    </location>
</feature>
<dbReference type="GO" id="GO:0003677">
    <property type="term" value="F:DNA binding"/>
    <property type="evidence" value="ECO:0007669"/>
    <property type="project" value="UniProtKB-KW"/>
</dbReference>
<keyword evidence="1" id="KW-1133">Transmembrane helix</keyword>
<keyword evidence="3" id="KW-1185">Reference proteome</keyword>
<dbReference type="PANTHER" id="PTHR21180:SF32">
    <property type="entry name" value="ENDONUCLEASE_EXONUCLEASE_PHOSPHATASE FAMILY DOMAIN-CONTAINING PROTEIN 1"/>
    <property type="match status" value="1"/>
</dbReference>
<dbReference type="Gene3D" id="1.10.150.320">
    <property type="entry name" value="Photosystem II 12 kDa extrinsic protein"/>
    <property type="match status" value="1"/>
</dbReference>
<dbReference type="Pfam" id="PF12836">
    <property type="entry name" value="HHH_3"/>
    <property type="match status" value="2"/>
</dbReference>
<proteinExistence type="predicted"/>